<dbReference type="InterPro" id="IPR022383">
    <property type="entry name" value="Lactate/malate_DH_C"/>
</dbReference>
<accession>A0A3B0UGU1</accession>
<dbReference type="Gene3D" id="3.90.110.10">
    <property type="entry name" value="Lactate dehydrogenase/glycoside hydrolase, family 4, C-terminal"/>
    <property type="match status" value="1"/>
</dbReference>
<evidence type="ECO:0000313" key="7">
    <source>
        <dbReference type="EMBL" id="VAW18846.1"/>
    </source>
</evidence>
<evidence type="ECO:0000256" key="2">
    <source>
        <dbReference type="ARBA" id="ARBA00012995"/>
    </source>
</evidence>
<reference evidence="7" key="1">
    <citation type="submission" date="2018-06" db="EMBL/GenBank/DDBJ databases">
        <authorList>
            <person name="Zhirakovskaya E."/>
        </authorList>
    </citation>
    <scope>NUCLEOTIDE SEQUENCE</scope>
</reference>
<evidence type="ECO:0000259" key="6">
    <source>
        <dbReference type="Pfam" id="PF02866"/>
    </source>
</evidence>
<evidence type="ECO:0000259" key="5">
    <source>
        <dbReference type="Pfam" id="PF00056"/>
    </source>
</evidence>
<feature type="non-terminal residue" evidence="7">
    <location>
        <position position="309"/>
    </location>
</feature>
<feature type="domain" description="Lactate/malate dehydrogenase C-terminal" evidence="6">
    <location>
        <begin position="159"/>
        <end position="309"/>
    </location>
</feature>
<dbReference type="GO" id="GO:0006108">
    <property type="term" value="P:malate metabolic process"/>
    <property type="evidence" value="ECO:0007669"/>
    <property type="project" value="InterPro"/>
</dbReference>
<dbReference type="EMBL" id="UOEN01000436">
    <property type="protein sequence ID" value="VAW18846.1"/>
    <property type="molecule type" value="Genomic_DNA"/>
</dbReference>
<dbReference type="PANTHER" id="PTHR23382">
    <property type="entry name" value="MALATE DEHYDROGENASE"/>
    <property type="match status" value="1"/>
</dbReference>
<dbReference type="SUPFAM" id="SSF51735">
    <property type="entry name" value="NAD(P)-binding Rossmann-fold domains"/>
    <property type="match status" value="1"/>
</dbReference>
<keyword evidence="4" id="KW-0520">NAD</keyword>
<dbReference type="InterPro" id="IPR036291">
    <property type="entry name" value="NAD(P)-bd_dom_sf"/>
</dbReference>
<dbReference type="InterPro" id="IPR015955">
    <property type="entry name" value="Lactate_DH/Glyco_Ohase_4_C"/>
</dbReference>
<sequence>MSQKSVNIAVTGAAGQIGYALLFRIASGQMFGKDTDIHLSLLELESAQEALKGVAMELDDCAFPFLKSVTLTADPNEAFKDADWALLVGSVPRKQGMERGDLLKVNGGIFTVQGKAISDNAKSTCKVLVIGNPCNTNAFIAKASAPNIPPENFFALMMLDQNRALTQLAQKAEKEVSLVENMAIWGNHSATQYPDFYQVTIDGKEAIDVITDTEWLEGSFLEIVQKRGAAIIKARGLSSAASAANAVVDTVINLTTPTEKGKFFSVGVCSDGSYGIEKGLMFGYPICSDGHNWSVVQGIEHNAFAREKI</sequence>
<dbReference type="Pfam" id="PF02866">
    <property type="entry name" value="Ldh_1_C"/>
    <property type="match status" value="1"/>
</dbReference>
<evidence type="ECO:0000256" key="4">
    <source>
        <dbReference type="ARBA" id="ARBA00023027"/>
    </source>
</evidence>
<dbReference type="GO" id="GO:0030060">
    <property type="term" value="F:L-malate dehydrogenase (NAD+) activity"/>
    <property type="evidence" value="ECO:0007669"/>
    <property type="project" value="UniProtKB-EC"/>
</dbReference>
<comment type="similarity">
    <text evidence="1">Belongs to the LDH/MDH superfamily. MDH type 2 family.</text>
</comment>
<dbReference type="SUPFAM" id="SSF56327">
    <property type="entry name" value="LDH C-terminal domain-like"/>
    <property type="match status" value="1"/>
</dbReference>
<dbReference type="InterPro" id="IPR010945">
    <property type="entry name" value="Malate_DH_type2"/>
</dbReference>
<dbReference type="NCBIfam" id="TIGR01759">
    <property type="entry name" value="MalateDH-SF1"/>
    <property type="match status" value="1"/>
</dbReference>
<evidence type="ECO:0000256" key="1">
    <source>
        <dbReference type="ARBA" id="ARBA00009613"/>
    </source>
</evidence>
<dbReference type="FunFam" id="3.90.110.10:FF:000002">
    <property type="entry name" value="Malate dehydrogenase"/>
    <property type="match status" value="1"/>
</dbReference>
<dbReference type="InterPro" id="IPR001236">
    <property type="entry name" value="Lactate/malate_DH_N"/>
</dbReference>
<dbReference type="PIRSF" id="PIRSF000102">
    <property type="entry name" value="Lac_mal_DH"/>
    <property type="match status" value="1"/>
</dbReference>
<dbReference type="FunFam" id="3.40.50.720:FF:000010">
    <property type="entry name" value="Malate dehydrogenase"/>
    <property type="match status" value="1"/>
</dbReference>
<name>A0A3B0UGU1_9ZZZZ</name>
<dbReference type="NCBIfam" id="NF003916">
    <property type="entry name" value="PRK05442.1"/>
    <property type="match status" value="1"/>
</dbReference>
<dbReference type="AlphaFoldDB" id="A0A3B0UGU1"/>
<dbReference type="Gene3D" id="3.40.50.720">
    <property type="entry name" value="NAD(P)-binding Rossmann-like Domain"/>
    <property type="match status" value="1"/>
</dbReference>
<dbReference type="Pfam" id="PF00056">
    <property type="entry name" value="Ldh_1_N"/>
    <property type="match status" value="1"/>
</dbReference>
<proteinExistence type="inferred from homology"/>
<dbReference type="InterPro" id="IPR001557">
    <property type="entry name" value="L-lactate/malate_DH"/>
</dbReference>
<keyword evidence="3 7" id="KW-0560">Oxidoreductase</keyword>
<protein>
    <recommendedName>
        <fullName evidence="2">malate dehydrogenase</fullName>
        <ecNumber evidence="2">1.1.1.37</ecNumber>
    </recommendedName>
</protein>
<dbReference type="EC" id="1.1.1.37" evidence="2"/>
<feature type="domain" description="Lactate/malate dehydrogenase N-terminal" evidence="5">
    <location>
        <begin position="7"/>
        <end position="153"/>
    </location>
</feature>
<organism evidence="7">
    <name type="scientific">hydrothermal vent metagenome</name>
    <dbReference type="NCBI Taxonomy" id="652676"/>
    <lineage>
        <taxon>unclassified sequences</taxon>
        <taxon>metagenomes</taxon>
        <taxon>ecological metagenomes</taxon>
    </lineage>
</organism>
<gene>
    <name evidence="7" type="ORF">MNBD_BACTEROID05-1215</name>
</gene>
<dbReference type="CDD" id="cd01338">
    <property type="entry name" value="MDH_chloroplast-like"/>
    <property type="match status" value="1"/>
</dbReference>
<evidence type="ECO:0000256" key="3">
    <source>
        <dbReference type="ARBA" id="ARBA00023002"/>
    </source>
</evidence>